<dbReference type="eggNOG" id="COG0583">
    <property type="taxonomic scope" value="Bacteria"/>
</dbReference>
<dbReference type="GO" id="GO:0005829">
    <property type="term" value="C:cytosol"/>
    <property type="evidence" value="ECO:0007669"/>
    <property type="project" value="TreeGrafter"/>
</dbReference>
<dbReference type="InterPro" id="IPR005119">
    <property type="entry name" value="LysR_subst-bd"/>
</dbReference>
<dbReference type="InterPro" id="IPR000847">
    <property type="entry name" value="LysR_HTH_N"/>
</dbReference>
<dbReference type="SUPFAM" id="SSF53850">
    <property type="entry name" value="Periplasmic binding protein-like II"/>
    <property type="match status" value="1"/>
</dbReference>
<evidence type="ECO:0000256" key="4">
    <source>
        <dbReference type="ARBA" id="ARBA00023163"/>
    </source>
</evidence>
<evidence type="ECO:0000259" key="5">
    <source>
        <dbReference type="PROSITE" id="PS50931"/>
    </source>
</evidence>
<dbReference type="InterPro" id="IPR036388">
    <property type="entry name" value="WH-like_DNA-bd_sf"/>
</dbReference>
<proteinExistence type="inferred from homology"/>
<dbReference type="InterPro" id="IPR036390">
    <property type="entry name" value="WH_DNA-bd_sf"/>
</dbReference>
<dbReference type="InterPro" id="IPR050950">
    <property type="entry name" value="HTH-type_LysR_regulators"/>
</dbReference>
<feature type="domain" description="HTH lysR-type" evidence="5">
    <location>
        <begin position="44"/>
        <end position="101"/>
    </location>
</feature>
<dbReference type="Gene3D" id="3.40.190.10">
    <property type="entry name" value="Periplasmic binding protein-like II"/>
    <property type="match status" value="2"/>
</dbReference>
<dbReference type="PANTHER" id="PTHR30419">
    <property type="entry name" value="HTH-TYPE TRANSCRIPTIONAL REGULATOR YBHD"/>
    <property type="match status" value="1"/>
</dbReference>
<evidence type="ECO:0000313" key="6">
    <source>
        <dbReference type="EMBL" id="ABF12053.1"/>
    </source>
</evidence>
<evidence type="ECO:0000256" key="2">
    <source>
        <dbReference type="ARBA" id="ARBA00023015"/>
    </source>
</evidence>
<dbReference type="PANTHER" id="PTHR30419:SF8">
    <property type="entry name" value="NITROGEN ASSIMILATION TRANSCRIPTIONAL ACTIVATOR-RELATED"/>
    <property type="match status" value="1"/>
</dbReference>
<name>Q1LCS3_CUPMC</name>
<sequence>MCVRYTARIWRKIAGCPRRTSQLCDSEAQMSVNPLSEISLIRRLKLNQLMIFERVLQTRSVMRAANDMRLTQPAVTKVIHELESCFDGALFLRSNRGVMPTELGLLLGQRVKSLMAELRYMTDELNDFRLGTSGHVIVGTLISASARLLPLAISMLKSRTPNVLVTVREGTTAHLFPALATGDLDIVVGRLPERELPIATAFPLTHEVLFEESLCAVVGKGYGDAPDRVGHLSELADSAWILPTSDSPARLAAEQLFRTAGLPLPGDVVESLSLLTNLGLLMETPRIALMPSVAANQFARAGLLRVLDLPETCAFGTVGFSVRSNKEQSAAGRAFIACLREAAQASVPDVPLPC</sequence>
<keyword evidence="6" id="KW-0614">Plasmid</keyword>
<keyword evidence="2" id="KW-0805">Transcription regulation</keyword>
<dbReference type="Pfam" id="PF03466">
    <property type="entry name" value="LysR_substrate"/>
    <property type="match status" value="1"/>
</dbReference>
<geneLocation type="plasmid" evidence="6 7">
    <name>megaplasmid</name>
</geneLocation>
<gene>
    <name evidence="6" type="ordered locus">Rmet_5194</name>
</gene>
<dbReference type="SUPFAM" id="SSF46785">
    <property type="entry name" value="Winged helix' DNA-binding domain"/>
    <property type="match status" value="1"/>
</dbReference>
<keyword evidence="7" id="KW-1185">Reference proteome</keyword>
<dbReference type="PROSITE" id="PS50931">
    <property type="entry name" value="HTH_LYSR"/>
    <property type="match status" value="1"/>
</dbReference>
<dbReference type="Proteomes" id="UP000002429">
    <property type="component" value="Plasmid megaplasmid"/>
</dbReference>
<accession>Q1LCS3</accession>
<dbReference type="GO" id="GO:0003677">
    <property type="term" value="F:DNA binding"/>
    <property type="evidence" value="ECO:0007669"/>
    <property type="project" value="UniProtKB-KW"/>
</dbReference>
<keyword evidence="3" id="KW-0238">DNA-binding</keyword>
<dbReference type="GO" id="GO:0003700">
    <property type="term" value="F:DNA-binding transcription factor activity"/>
    <property type="evidence" value="ECO:0007669"/>
    <property type="project" value="InterPro"/>
</dbReference>
<dbReference type="KEGG" id="rme:Rmet_5194"/>
<comment type="similarity">
    <text evidence="1">Belongs to the LysR transcriptional regulatory family.</text>
</comment>
<dbReference type="Pfam" id="PF00126">
    <property type="entry name" value="HTH_1"/>
    <property type="match status" value="1"/>
</dbReference>
<evidence type="ECO:0000256" key="1">
    <source>
        <dbReference type="ARBA" id="ARBA00009437"/>
    </source>
</evidence>
<keyword evidence="4" id="KW-0804">Transcription</keyword>
<reference evidence="7" key="1">
    <citation type="journal article" date="2010" name="PLoS ONE">
        <title>The complete genome sequence of Cupriavidus metallidurans strain CH34, a master survivalist in harsh and anthropogenic environments.</title>
        <authorList>
            <person name="Janssen P.J."/>
            <person name="Van Houdt R."/>
            <person name="Moors H."/>
            <person name="Monsieurs P."/>
            <person name="Morin N."/>
            <person name="Michaux A."/>
            <person name="Benotmane M.A."/>
            <person name="Leys N."/>
            <person name="Vallaeys T."/>
            <person name="Lapidus A."/>
            <person name="Monchy S."/>
            <person name="Medigue C."/>
            <person name="Taghavi S."/>
            <person name="McCorkle S."/>
            <person name="Dunn J."/>
            <person name="van der Lelie D."/>
            <person name="Mergeay M."/>
        </authorList>
    </citation>
    <scope>NUCLEOTIDE SEQUENCE [LARGE SCALE GENOMIC DNA]</scope>
    <source>
        <strain evidence="7">ATCC 43123 / DSM 2839 / NBRC 102507 / CH34</strain>
    </source>
</reference>
<evidence type="ECO:0000256" key="3">
    <source>
        <dbReference type="ARBA" id="ARBA00023125"/>
    </source>
</evidence>
<dbReference type="Gene3D" id="1.10.10.10">
    <property type="entry name" value="Winged helix-like DNA-binding domain superfamily/Winged helix DNA-binding domain"/>
    <property type="match status" value="1"/>
</dbReference>
<evidence type="ECO:0000313" key="7">
    <source>
        <dbReference type="Proteomes" id="UP000002429"/>
    </source>
</evidence>
<dbReference type="AlphaFoldDB" id="Q1LCS3"/>
<dbReference type="HOGENOM" id="CLU_039613_6_0_4"/>
<protein>
    <submittedName>
        <fullName evidence="6">Transcriptional regulator, LysR family</fullName>
    </submittedName>
</protein>
<dbReference type="EMBL" id="CP000353">
    <property type="protein sequence ID" value="ABF12053.1"/>
    <property type="molecule type" value="Genomic_DNA"/>
</dbReference>
<organism evidence="6 7">
    <name type="scientific">Cupriavidus metallidurans (strain ATCC 43123 / DSM 2839 / NBRC 102507 / CH34)</name>
    <name type="common">Ralstonia metallidurans</name>
    <dbReference type="NCBI Taxonomy" id="266264"/>
    <lineage>
        <taxon>Bacteria</taxon>
        <taxon>Pseudomonadati</taxon>
        <taxon>Pseudomonadota</taxon>
        <taxon>Betaproteobacteria</taxon>
        <taxon>Burkholderiales</taxon>
        <taxon>Burkholderiaceae</taxon>
        <taxon>Cupriavidus</taxon>
    </lineage>
</organism>